<dbReference type="PRINTS" id="PR00298">
    <property type="entry name" value="CHAPERONIN60"/>
</dbReference>
<evidence type="ECO:0000256" key="4">
    <source>
        <dbReference type="RuleBase" id="RU000419"/>
    </source>
</evidence>
<evidence type="ECO:0000256" key="1">
    <source>
        <dbReference type="ARBA" id="ARBA00006607"/>
    </source>
</evidence>
<dbReference type="GO" id="GO:0042026">
    <property type="term" value="P:protein refolding"/>
    <property type="evidence" value="ECO:0007669"/>
    <property type="project" value="InterPro"/>
</dbReference>
<dbReference type="Pfam" id="PF00118">
    <property type="entry name" value="Cpn60_TCP1"/>
    <property type="match status" value="1"/>
</dbReference>
<dbReference type="NCBIfam" id="NF009487">
    <property type="entry name" value="PRK12849.1"/>
    <property type="match status" value="1"/>
</dbReference>
<dbReference type="Gene3D" id="1.10.560.10">
    <property type="entry name" value="GroEL-like equatorial domain"/>
    <property type="match status" value="1"/>
</dbReference>
<dbReference type="SUPFAM" id="SSF54849">
    <property type="entry name" value="GroEL-intermediate domain like"/>
    <property type="match status" value="1"/>
</dbReference>
<accession>A0A1M4SV35</accession>
<gene>
    <name evidence="5" type="ORF">SAMN02745158_00279</name>
</gene>
<dbReference type="PANTHER" id="PTHR45633">
    <property type="entry name" value="60 KDA HEAT SHOCK PROTEIN, MITOCHONDRIAL"/>
    <property type="match status" value="1"/>
</dbReference>
<dbReference type="GO" id="GO:0005524">
    <property type="term" value="F:ATP binding"/>
    <property type="evidence" value="ECO:0007669"/>
    <property type="project" value="InterPro"/>
</dbReference>
<dbReference type="FunFam" id="3.50.7.10:FF:000001">
    <property type="entry name" value="60 kDa chaperonin"/>
    <property type="match status" value="1"/>
</dbReference>
<dbReference type="NCBIfam" id="NF000592">
    <property type="entry name" value="PRK00013.1"/>
    <property type="match status" value="1"/>
</dbReference>
<name>A0A1M4SV35_9CLOT</name>
<evidence type="ECO:0000256" key="2">
    <source>
        <dbReference type="ARBA" id="ARBA00023186"/>
    </source>
</evidence>
<dbReference type="Proteomes" id="UP000184245">
    <property type="component" value="Unassembled WGS sequence"/>
</dbReference>
<dbReference type="NCBIfam" id="NF009489">
    <property type="entry name" value="PRK12851.1"/>
    <property type="match status" value="1"/>
</dbReference>
<proteinExistence type="inferred from homology"/>
<dbReference type="RefSeq" id="WP_084067551.1">
    <property type="nucleotide sequence ID" value="NZ_FQVI01000001.1"/>
</dbReference>
<reference evidence="5 6" key="1">
    <citation type="submission" date="2016-11" db="EMBL/GenBank/DDBJ databases">
        <authorList>
            <person name="Jaros S."/>
            <person name="Januszkiewicz K."/>
            <person name="Wedrychowicz H."/>
        </authorList>
    </citation>
    <scope>NUCLEOTIDE SEQUENCE [LARGE SCALE GENOMIC DNA]</scope>
    <source>
        <strain evidence="5 6">DSM 17459</strain>
    </source>
</reference>
<dbReference type="SUPFAM" id="SSF48592">
    <property type="entry name" value="GroEL equatorial domain-like"/>
    <property type="match status" value="1"/>
</dbReference>
<dbReference type="SUPFAM" id="SSF52029">
    <property type="entry name" value="GroEL apical domain-like"/>
    <property type="match status" value="1"/>
</dbReference>
<dbReference type="InterPro" id="IPR027410">
    <property type="entry name" value="TCP-1-like_intermed_sf"/>
</dbReference>
<sequence>MVKTMTHGAGALEKLAAGADKLADTVKVTLGPKGRNVLIGREPSGCLITNDGAAIAEAVELPDPFENMGAQIIKQAAQKTKEGAGDGTTTTLVLAQCIVHESLRNIAAGANPIELRKGIQAAADLVTEEIKKAAVPMEDKAAMAQVAAAACQDPAAGSMIADAMEQIGEYGVITVSEGSKLETVLTVAQGMQFSRRLVTNSFLKEGETQIRLDHPLLLLTDYEISEIEELVPILEEVLNLEQPRPLLILAEKLQGEALDTLVLNRAKGILDVAAVMPPEYGEGRQETMEDIAVLTGGTVITKSSYKIEETTLDMLGSADSVTIDSQKTVIAGGGGSKEKIQFRINELRMRSEDTAYAFKKERYKERLARFVGGIALIDVGGTTEVEMKECKMRIDDAVNAAKAAAAEGMIPGGGTVLVKSIPKVKEFAETLEGDRRTGAYIVSRALEGPLRLIAENAGFHGTEVLAKVKTLPAAYGFDAGAGEYRNLMEAGIIDPAKVTVSALTCAVSAASTLLTTGASTHLFP</sequence>
<comment type="similarity">
    <text evidence="1 3">Belongs to the chaperonin (HSP60) family.</text>
</comment>
<dbReference type="Gene3D" id="3.30.260.10">
    <property type="entry name" value="TCP-1-like chaperonin intermediate domain"/>
    <property type="match status" value="1"/>
</dbReference>
<dbReference type="InterPro" id="IPR002423">
    <property type="entry name" value="Cpn60/GroEL/TCP-1"/>
</dbReference>
<comment type="function">
    <text evidence="4">Together with its co-chaperonin GroES, plays an essential role in assisting protein folding. The GroEL-GroES system forms a nano-cage that allows encapsulation of the non-native substrate proteins and provides a physical environment optimized to promote and accelerate protein folding.</text>
</comment>
<dbReference type="Gene3D" id="3.50.7.10">
    <property type="entry name" value="GroEL"/>
    <property type="match status" value="1"/>
</dbReference>
<dbReference type="AlphaFoldDB" id="A0A1M4SV35"/>
<protein>
    <recommendedName>
        <fullName evidence="4">60 kDa chaperonin</fullName>
    </recommendedName>
</protein>
<dbReference type="InterPro" id="IPR001844">
    <property type="entry name" value="Cpn60/GroEL"/>
</dbReference>
<evidence type="ECO:0000313" key="6">
    <source>
        <dbReference type="Proteomes" id="UP000184245"/>
    </source>
</evidence>
<dbReference type="GO" id="GO:0140662">
    <property type="term" value="F:ATP-dependent protein folding chaperone"/>
    <property type="evidence" value="ECO:0007669"/>
    <property type="project" value="InterPro"/>
</dbReference>
<dbReference type="EMBL" id="FQVI01000001">
    <property type="protein sequence ID" value="SHE36060.1"/>
    <property type="molecule type" value="Genomic_DNA"/>
</dbReference>
<evidence type="ECO:0000313" key="5">
    <source>
        <dbReference type="EMBL" id="SHE36060.1"/>
    </source>
</evidence>
<dbReference type="InterPro" id="IPR027409">
    <property type="entry name" value="GroEL-like_apical_dom_sf"/>
</dbReference>
<organism evidence="5 6">
    <name type="scientific">Lactonifactor longoviformis DSM 17459</name>
    <dbReference type="NCBI Taxonomy" id="1122155"/>
    <lineage>
        <taxon>Bacteria</taxon>
        <taxon>Bacillati</taxon>
        <taxon>Bacillota</taxon>
        <taxon>Clostridia</taxon>
        <taxon>Eubacteriales</taxon>
        <taxon>Clostridiaceae</taxon>
        <taxon>Lactonifactor</taxon>
    </lineage>
</organism>
<keyword evidence="2" id="KW-0143">Chaperone</keyword>
<evidence type="ECO:0000256" key="3">
    <source>
        <dbReference type="RuleBase" id="RU000418"/>
    </source>
</evidence>
<dbReference type="STRING" id="1122155.SAMN02745158_00279"/>
<dbReference type="InterPro" id="IPR027413">
    <property type="entry name" value="GROEL-like_equatorial_sf"/>
</dbReference>
<dbReference type="NCBIfam" id="NF009488">
    <property type="entry name" value="PRK12850.1"/>
    <property type="match status" value="1"/>
</dbReference>
<keyword evidence="6" id="KW-1185">Reference proteome</keyword>
<comment type="subunit">
    <text evidence="4">Forms a cylinder of 14 subunits composed of two heptameric rings stacked back-to-back. Interacts with the co-chaperonin GroES.</text>
</comment>
<dbReference type="OrthoDB" id="9766614at2"/>